<protein>
    <recommendedName>
        <fullName evidence="2">Indoleacetamide hydrolase</fullName>
    </recommendedName>
</protein>
<proteinExistence type="predicted"/>
<dbReference type="PROSITE" id="PS00571">
    <property type="entry name" value="AMIDASES"/>
    <property type="match status" value="1"/>
</dbReference>
<dbReference type="Gene3D" id="3.90.1300.10">
    <property type="entry name" value="Amidase signature (AS) domain"/>
    <property type="match status" value="1"/>
</dbReference>
<name>A0A917BL21_9HYPH</name>
<dbReference type="EMBL" id="BMCT01000001">
    <property type="protein sequence ID" value="GGF48436.1"/>
    <property type="molecule type" value="Genomic_DNA"/>
</dbReference>
<evidence type="ECO:0000256" key="1">
    <source>
        <dbReference type="ARBA" id="ARBA00003871"/>
    </source>
</evidence>
<evidence type="ECO:0000256" key="2">
    <source>
        <dbReference type="ARBA" id="ARBA00021874"/>
    </source>
</evidence>
<gene>
    <name evidence="4" type="ORF">GCM10007301_04620</name>
</gene>
<reference evidence="4" key="2">
    <citation type="submission" date="2020-09" db="EMBL/GenBank/DDBJ databases">
        <authorList>
            <person name="Sun Q."/>
            <person name="Sedlacek I."/>
        </authorList>
    </citation>
    <scope>NUCLEOTIDE SEQUENCE</scope>
    <source>
        <strain evidence="4">CCM 7897</strain>
    </source>
</reference>
<dbReference type="PANTHER" id="PTHR11895:SF176">
    <property type="entry name" value="AMIDASE AMID-RELATED"/>
    <property type="match status" value="1"/>
</dbReference>
<dbReference type="Proteomes" id="UP000606044">
    <property type="component" value="Unassembled WGS sequence"/>
</dbReference>
<dbReference type="InterPro" id="IPR020556">
    <property type="entry name" value="Amidase_CS"/>
</dbReference>
<comment type="caution">
    <text evidence="4">The sequence shown here is derived from an EMBL/GenBank/DDBJ whole genome shotgun (WGS) entry which is preliminary data.</text>
</comment>
<keyword evidence="5" id="KW-1185">Reference proteome</keyword>
<dbReference type="GO" id="GO:0003824">
    <property type="term" value="F:catalytic activity"/>
    <property type="evidence" value="ECO:0007669"/>
    <property type="project" value="InterPro"/>
</dbReference>
<dbReference type="PANTHER" id="PTHR11895">
    <property type="entry name" value="TRANSAMIDASE"/>
    <property type="match status" value="1"/>
</dbReference>
<dbReference type="InterPro" id="IPR000120">
    <property type="entry name" value="Amidase"/>
</dbReference>
<organism evidence="4 5">
    <name type="scientific">Azorhizobium oxalatiphilum</name>
    <dbReference type="NCBI Taxonomy" id="980631"/>
    <lineage>
        <taxon>Bacteria</taxon>
        <taxon>Pseudomonadati</taxon>
        <taxon>Pseudomonadota</taxon>
        <taxon>Alphaproteobacteria</taxon>
        <taxon>Hyphomicrobiales</taxon>
        <taxon>Xanthobacteraceae</taxon>
        <taxon>Azorhizobium</taxon>
    </lineage>
</organism>
<dbReference type="RefSeq" id="WP_188575021.1">
    <property type="nucleotide sequence ID" value="NZ_BMCT01000001.1"/>
</dbReference>
<dbReference type="AlphaFoldDB" id="A0A917BL21"/>
<accession>A0A917BL21</accession>
<evidence type="ECO:0000313" key="4">
    <source>
        <dbReference type="EMBL" id="GGF48436.1"/>
    </source>
</evidence>
<sequence length="473" mass="49544">MSAIHELGLVETANAIADGSITSEAATRTALDRLERLGPDYNAVMALDREGALAAARAVDVARAKGEDIGLIGGVPLAHKDLLYRAGRVCTGGSIIRRDFVPDTTASVLERLDGAGALDLGTLHLAEFAMSPTGFNAHYGHGRSPWNRDYGSGGSSSGSGAAVAARLVSGALGSDTGGSIRHPSAMCGVTGLKPTHGLVPLYGAMPLAPSLDTIGPLTRSAVDAARMLSVIAGPDVRDAATLSAPERDYEQGLTGDLRGVTIAVPQGYYRTTADAEILKLMDESLAVLREAGVRVVETTVPDMGTINALMQVVMTAEAAALHRKWLAERPEDYGAQVRARIIPGYALAATRYVEALMMRAEVARDWLKCAMDGADMVHVPTLAAPVPSIAETTEGSPEDIAIAIGRVTHCTRGISYLGLPSLSVPCGFTKNGLPAAFQLVGRPYGEPVLLRAGDAYQRRTDFHTRLPPGCGED</sequence>
<dbReference type="InterPro" id="IPR036928">
    <property type="entry name" value="AS_sf"/>
</dbReference>
<comment type="function">
    <text evidence="1">Hydrolyzes indole-3-acetamide (IAM) into indole-3-acetic acid (IAA).</text>
</comment>
<evidence type="ECO:0000259" key="3">
    <source>
        <dbReference type="Pfam" id="PF01425"/>
    </source>
</evidence>
<dbReference type="InterPro" id="IPR023631">
    <property type="entry name" value="Amidase_dom"/>
</dbReference>
<evidence type="ECO:0000313" key="5">
    <source>
        <dbReference type="Proteomes" id="UP000606044"/>
    </source>
</evidence>
<dbReference type="Pfam" id="PF01425">
    <property type="entry name" value="Amidase"/>
    <property type="match status" value="1"/>
</dbReference>
<feature type="domain" description="Amidase" evidence="3">
    <location>
        <begin position="26"/>
        <end position="450"/>
    </location>
</feature>
<dbReference type="SUPFAM" id="SSF75304">
    <property type="entry name" value="Amidase signature (AS) enzymes"/>
    <property type="match status" value="1"/>
</dbReference>
<reference evidence="4" key="1">
    <citation type="journal article" date="2014" name="Int. J. Syst. Evol. Microbiol.">
        <title>Complete genome sequence of Corynebacterium casei LMG S-19264T (=DSM 44701T), isolated from a smear-ripened cheese.</title>
        <authorList>
            <consortium name="US DOE Joint Genome Institute (JGI-PGF)"/>
            <person name="Walter F."/>
            <person name="Albersmeier A."/>
            <person name="Kalinowski J."/>
            <person name="Ruckert C."/>
        </authorList>
    </citation>
    <scope>NUCLEOTIDE SEQUENCE</scope>
    <source>
        <strain evidence="4">CCM 7897</strain>
    </source>
</reference>